<name>A0A8H5ZG46_COCSA</name>
<sequence>MAQLQTLINNRIKEILESIKDIIKPNFKQLAREYGRLTRSKRLSDIYKLNKAQDCALYDYIARLNELSVYIRLPMIVSQNNGLNGNLSSMYDDSDLLILIARIVITFEPRRRIYLLTPNNRTLLTVTECVNAAGYAILLIIIIEGDALLKRYFTNLPNNYLIAHSDSSYINN</sequence>
<proteinExistence type="predicted"/>
<dbReference type="AlphaFoldDB" id="A0A8H5ZG46"/>
<protein>
    <submittedName>
        <fullName evidence="1">Uncharacterized protein</fullName>
    </submittedName>
</protein>
<dbReference type="Proteomes" id="UP000624244">
    <property type="component" value="Unassembled WGS sequence"/>
</dbReference>
<comment type="caution">
    <text evidence="1">The sequence shown here is derived from an EMBL/GenBank/DDBJ whole genome shotgun (WGS) entry which is preliminary data.</text>
</comment>
<dbReference type="EMBL" id="WNKQ01000010">
    <property type="protein sequence ID" value="KAF5848652.1"/>
    <property type="molecule type" value="Genomic_DNA"/>
</dbReference>
<gene>
    <name evidence="1" type="ORF">GGP41_009720</name>
</gene>
<evidence type="ECO:0000313" key="1">
    <source>
        <dbReference type="EMBL" id="KAF5848652.1"/>
    </source>
</evidence>
<accession>A0A8H5ZG46</accession>
<organism evidence="1 2">
    <name type="scientific">Cochliobolus sativus</name>
    <name type="common">Common root rot and spot blotch fungus</name>
    <name type="synonym">Bipolaris sorokiniana</name>
    <dbReference type="NCBI Taxonomy" id="45130"/>
    <lineage>
        <taxon>Eukaryota</taxon>
        <taxon>Fungi</taxon>
        <taxon>Dikarya</taxon>
        <taxon>Ascomycota</taxon>
        <taxon>Pezizomycotina</taxon>
        <taxon>Dothideomycetes</taxon>
        <taxon>Pleosporomycetidae</taxon>
        <taxon>Pleosporales</taxon>
        <taxon>Pleosporineae</taxon>
        <taxon>Pleosporaceae</taxon>
        <taxon>Bipolaris</taxon>
    </lineage>
</organism>
<evidence type="ECO:0000313" key="2">
    <source>
        <dbReference type="Proteomes" id="UP000624244"/>
    </source>
</evidence>
<reference evidence="1" key="1">
    <citation type="submission" date="2019-11" db="EMBL/GenBank/DDBJ databases">
        <title>Bipolaris sorokiniana Genome sequencing.</title>
        <authorList>
            <person name="Wang H."/>
        </authorList>
    </citation>
    <scope>NUCLEOTIDE SEQUENCE</scope>
</reference>